<dbReference type="AlphaFoldDB" id="A0A8T0D089"/>
<organism evidence="9 10">
    <name type="scientific">Paragonimus westermani</name>
    <dbReference type="NCBI Taxonomy" id="34504"/>
    <lineage>
        <taxon>Eukaryota</taxon>
        <taxon>Metazoa</taxon>
        <taxon>Spiralia</taxon>
        <taxon>Lophotrochozoa</taxon>
        <taxon>Platyhelminthes</taxon>
        <taxon>Trematoda</taxon>
        <taxon>Digenea</taxon>
        <taxon>Plagiorchiida</taxon>
        <taxon>Troglotremata</taxon>
        <taxon>Troglotrematidae</taxon>
        <taxon>Paragonimus</taxon>
    </lineage>
</organism>
<dbReference type="FunFam" id="1.10.20.10:FF:000061">
    <property type="entry name" value="TFIID subunit"/>
    <property type="match status" value="1"/>
</dbReference>
<evidence type="ECO:0000256" key="3">
    <source>
        <dbReference type="ARBA" id="ARBA00023015"/>
    </source>
</evidence>
<comment type="caution">
    <text evidence="9">The sequence shown here is derived from an EMBL/GenBank/DDBJ whole genome shotgun (WGS) entry which is preliminary data.</text>
</comment>
<proteinExistence type="inferred from homology"/>
<feature type="region of interest" description="Disordered" evidence="7">
    <location>
        <begin position="104"/>
        <end position="177"/>
    </location>
</feature>
<evidence type="ECO:0000256" key="2">
    <source>
        <dbReference type="ARBA" id="ARBA00009788"/>
    </source>
</evidence>
<keyword evidence="4" id="KW-0804">Transcription</keyword>
<dbReference type="GO" id="GO:0016251">
    <property type="term" value="F:RNA polymerase II general transcription initiation factor activity"/>
    <property type="evidence" value="ECO:0007669"/>
    <property type="project" value="TreeGrafter"/>
</dbReference>
<keyword evidence="3" id="KW-0805">Transcription regulation</keyword>
<evidence type="ECO:0000313" key="10">
    <source>
        <dbReference type="Proteomes" id="UP000699462"/>
    </source>
</evidence>
<evidence type="ECO:0000256" key="7">
    <source>
        <dbReference type="SAM" id="MobiDB-lite"/>
    </source>
</evidence>
<evidence type="ECO:0000256" key="6">
    <source>
        <dbReference type="ARBA" id="ARBA00072882"/>
    </source>
</evidence>
<dbReference type="Gene3D" id="1.10.20.10">
    <property type="entry name" value="Histone, subunit A"/>
    <property type="match status" value="1"/>
</dbReference>
<feature type="domain" description="TAFII28-like protein" evidence="8">
    <location>
        <begin position="207"/>
        <end position="290"/>
    </location>
</feature>
<dbReference type="GO" id="GO:0051123">
    <property type="term" value="P:RNA polymerase II preinitiation complex assembly"/>
    <property type="evidence" value="ECO:0007669"/>
    <property type="project" value="InterPro"/>
</dbReference>
<dbReference type="InterPro" id="IPR045127">
    <property type="entry name" value="TAF11-like"/>
</dbReference>
<comment type="similarity">
    <text evidence="2">Belongs to the TAF11 family.</text>
</comment>
<dbReference type="InterPro" id="IPR006809">
    <property type="entry name" value="TAFII28_dom"/>
</dbReference>
<dbReference type="Pfam" id="PF04719">
    <property type="entry name" value="TAFII28"/>
    <property type="match status" value="1"/>
</dbReference>
<keyword evidence="10" id="KW-1185">Reference proteome</keyword>
<accession>A0A8T0D089</accession>
<dbReference type="InterPro" id="IPR009072">
    <property type="entry name" value="Histone-fold"/>
</dbReference>
<feature type="compositionally biased region" description="Acidic residues" evidence="7">
    <location>
        <begin position="124"/>
        <end position="177"/>
    </location>
</feature>
<keyword evidence="5" id="KW-0539">Nucleus</keyword>
<evidence type="ECO:0000256" key="1">
    <source>
        <dbReference type="ARBA" id="ARBA00004123"/>
    </source>
</evidence>
<name>A0A8T0D089_9TREM</name>
<evidence type="ECO:0000256" key="5">
    <source>
        <dbReference type="ARBA" id="ARBA00023242"/>
    </source>
</evidence>
<dbReference type="OrthoDB" id="28335at2759"/>
<dbReference type="GO" id="GO:0005669">
    <property type="term" value="C:transcription factor TFIID complex"/>
    <property type="evidence" value="ECO:0007669"/>
    <property type="project" value="InterPro"/>
</dbReference>
<dbReference type="PANTHER" id="PTHR13218">
    <property type="entry name" value="TRANSCRIPTION INITIATION FACTOR TFIID SUBUNIT 11-RELATED"/>
    <property type="match status" value="1"/>
</dbReference>
<dbReference type="SUPFAM" id="SSF47113">
    <property type="entry name" value="Histone-fold"/>
    <property type="match status" value="1"/>
</dbReference>
<evidence type="ECO:0000259" key="8">
    <source>
        <dbReference type="Pfam" id="PF04719"/>
    </source>
</evidence>
<dbReference type="GO" id="GO:0046982">
    <property type="term" value="F:protein heterodimerization activity"/>
    <property type="evidence" value="ECO:0007669"/>
    <property type="project" value="InterPro"/>
</dbReference>
<comment type="subcellular location">
    <subcellularLocation>
        <location evidence="1">Nucleus</location>
    </subcellularLocation>
</comment>
<dbReference type="CDD" id="cd08048">
    <property type="entry name" value="HFD_TAF11"/>
    <property type="match status" value="1"/>
</dbReference>
<dbReference type="PANTHER" id="PTHR13218:SF8">
    <property type="entry name" value="TRANSCRIPTION INITIATION FACTOR TFIID SUBUNIT 11"/>
    <property type="match status" value="1"/>
</dbReference>
<gene>
    <name evidence="9" type="ORF">P879_04960</name>
</gene>
<reference evidence="9 10" key="1">
    <citation type="submission" date="2019-07" db="EMBL/GenBank/DDBJ databases">
        <title>Annotation for the trematode Paragonimus westermani.</title>
        <authorList>
            <person name="Choi Y.-J."/>
        </authorList>
    </citation>
    <scope>NUCLEOTIDE SEQUENCE [LARGE SCALE GENOMIC DNA]</scope>
    <source>
        <strain evidence="9">180907_Pwestermani</strain>
    </source>
</reference>
<dbReference type="Proteomes" id="UP000699462">
    <property type="component" value="Unassembled WGS sequence"/>
</dbReference>
<evidence type="ECO:0000256" key="4">
    <source>
        <dbReference type="ARBA" id="ARBA00023163"/>
    </source>
</evidence>
<protein>
    <recommendedName>
        <fullName evidence="6">Transcription initiation factor TFIID subunit 11</fullName>
    </recommendedName>
</protein>
<dbReference type="EMBL" id="JTDF01021842">
    <property type="protein sequence ID" value="KAF8561313.1"/>
    <property type="molecule type" value="Genomic_DNA"/>
</dbReference>
<sequence>MIDEVKPEQPVQASEQVTEGTLVAISSIPVVVPIPDAHPETIRSQYETEEQLPAKKLKLSSSVQLVIESPTSLEVDTVDPTGKTMPVAEPSRTQLTVPGISTTAVPTTEEEIDAEAACSSQGAETEDLDDVEHVDDLEEEPEEEENDVEEDEDEEEDEEEDDEDEDDDRTVLGADEDAESIVTRLISPALELEREARKTEDRKLLALLAHFDEEQLNRFEAFRRATFAKASVRRLVQSIASCSVSQNVVIAMAGLTKVYIGEIVEEALDYKQRLGETGPLRPQHIREAYRILCANNCSCVGPVENPLS</sequence>
<evidence type="ECO:0000313" key="9">
    <source>
        <dbReference type="EMBL" id="KAF8561313.1"/>
    </source>
</evidence>